<dbReference type="GO" id="GO:0120029">
    <property type="term" value="P:proton export across plasma membrane"/>
    <property type="evidence" value="ECO:0007669"/>
    <property type="project" value="InterPro"/>
</dbReference>
<feature type="transmembrane region" description="Helical" evidence="5">
    <location>
        <begin position="133"/>
        <end position="154"/>
    </location>
</feature>
<keyword evidence="2 5" id="KW-0812">Transmembrane</keyword>
<evidence type="ECO:0000256" key="3">
    <source>
        <dbReference type="ARBA" id="ARBA00022989"/>
    </source>
</evidence>
<dbReference type="InParanoid" id="A0A3N4LF38"/>
<dbReference type="GO" id="GO:0005886">
    <property type="term" value="C:plasma membrane"/>
    <property type="evidence" value="ECO:0007669"/>
    <property type="project" value="InterPro"/>
</dbReference>
<dbReference type="OrthoDB" id="5327978at2759"/>
<dbReference type="GO" id="GO:0036376">
    <property type="term" value="P:sodium ion export across plasma membrane"/>
    <property type="evidence" value="ECO:0007669"/>
    <property type="project" value="InterPro"/>
</dbReference>
<keyword evidence="8" id="KW-1185">Reference proteome</keyword>
<comment type="subcellular location">
    <subcellularLocation>
        <location evidence="1">Membrane</location>
        <topology evidence="1">Multi-pass membrane protein</topology>
    </subcellularLocation>
</comment>
<feature type="transmembrane region" description="Helical" evidence="5">
    <location>
        <begin position="205"/>
        <end position="228"/>
    </location>
</feature>
<dbReference type="GO" id="GO:0015385">
    <property type="term" value="F:sodium:proton antiporter activity"/>
    <property type="evidence" value="ECO:0007669"/>
    <property type="project" value="InterPro"/>
</dbReference>
<evidence type="ECO:0000313" key="8">
    <source>
        <dbReference type="Proteomes" id="UP000277580"/>
    </source>
</evidence>
<evidence type="ECO:0000259" key="6">
    <source>
        <dbReference type="Pfam" id="PF00999"/>
    </source>
</evidence>
<evidence type="ECO:0000256" key="2">
    <source>
        <dbReference type="ARBA" id="ARBA00022692"/>
    </source>
</evidence>
<dbReference type="Proteomes" id="UP000277580">
    <property type="component" value="Unassembled WGS sequence"/>
</dbReference>
<feature type="domain" description="Cation/H+ exchanger transmembrane" evidence="6">
    <location>
        <begin position="29"/>
        <end position="432"/>
    </location>
</feature>
<dbReference type="EMBL" id="ML119108">
    <property type="protein sequence ID" value="RPB16565.1"/>
    <property type="molecule type" value="Genomic_DNA"/>
</dbReference>
<accession>A0A3N4LF38</accession>
<feature type="transmembrane region" description="Helical" evidence="5">
    <location>
        <begin position="175"/>
        <end position="193"/>
    </location>
</feature>
<gene>
    <name evidence="7" type="ORF">P167DRAFT_551346</name>
</gene>
<name>A0A3N4LF38_9PEZI</name>
<dbReference type="InterPro" id="IPR004712">
    <property type="entry name" value="Na+/H+_antiporter_fungi"/>
</dbReference>
<keyword evidence="3 5" id="KW-1133">Transmembrane helix</keyword>
<feature type="transmembrane region" description="Helical" evidence="5">
    <location>
        <begin position="361"/>
        <end position="383"/>
    </location>
</feature>
<dbReference type="InterPro" id="IPR006153">
    <property type="entry name" value="Cation/H_exchanger_TM"/>
</dbReference>
<feature type="transmembrane region" description="Helical" evidence="5">
    <location>
        <begin position="332"/>
        <end position="355"/>
    </location>
</feature>
<dbReference type="STRING" id="1392247.A0A3N4LF38"/>
<evidence type="ECO:0000256" key="1">
    <source>
        <dbReference type="ARBA" id="ARBA00004141"/>
    </source>
</evidence>
<reference evidence="7 8" key="1">
    <citation type="journal article" date="2018" name="Nat. Ecol. Evol.">
        <title>Pezizomycetes genomes reveal the molecular basis of ectomycorrhizal truffle lifestyle.</title>
        <authorList>
            <person name="Murat C."/>
            <person name="Payen T."/>
            <person name="Noel B."/>
            <person name="Kuo A."/>
            <person name="Morin E."/>
            <person name="Chen J."/>
            <person name="Kohler A."/>
            <person name="Krizsan K."/>
            <person name="Balestrini R."/>
            <person name="Da Silva C."/>
            <person name="Montanini B."/>
            <person name="Hainaut M."/>
            <person name="Levati E."/>
            <person name="Barry K.W."/>
            <person name="Belfiori B."/>
            <person name="Cichocki N."/>
            <person name="Clum A."/>
            <person name="Dockter R.B."/>
            <person name="Fauchery L."/>
            <person name="Guy J."/>
            <person name="Iotti M."/>
            <person name="Le Tacon F."/>
            <person name="Lindquist E.A."/>
            <person name="Lipzen A."/>
            <person name="Malagnac F."/>
            <person name="Mello A."/>
            <person name="Molinier V."/>
            <person name="Miyauchi S."/>
            <person name="Poulain J."/>
            <person name="Riccioni C."/>
            <person name="Rubini A."/>
            <person name="Sitrit Y."/>
            <person name="Splivallo R."/>
            <person name="Traeger S."/>
            <person name="Wang M."/>
            <person name="Zifcakova L."/>
            <person name="Wipf D."/>
            <person name="Zambonelli A."/>
            <person name="Paolocci F."/>
            <person name="Nowrousian M."/>
            <person name="Ottonello S."/>
            <person name="Baldrian P."/>
            <person name="Spatafora J.W."/>
            <person name="Henrissat B."/>
            <person name="Nagy L.G."/>
            <person name="Aury J.M."/>
            <person name="Wincker P."/>
            <person name="Grigoriev I.V."/>
            <person name="Bonfante P."/>
            <person name="Martin F.M."/>
        </authorList>
    </citation>
    <scope>NUCLEOTIDE SEQUENCE [LARGE SCALE GENOMIC DNA]</scope>
    <source>
        <strain evidence="7 8">CCBAS932</strain>
    </source>
</reference>
<sequence length="441" mass="48392">MPKLDISSFNKACMLGGGFVISFGLVSLVVTESLYLSESFIALGTGAFWSRSVYLGLVKPLIDANVETIENFTRNLTRLVLGIQLVIVGVQLPSKYLLLERKSLAMLLGPVMTCMWIMSSIIVWIFVPQMTMLGALAISACIAPTDPVLANSIVKGRFADKFIAPRLQNIIIAESGANDGLGYSFLFLALYLIEYGDNPLGALSIWFSDTILYVIGLSVVYGIFIGWLGLKMLRWAIKKKWVGRESFLVFAMALGFFIVGTCGMAGGDDVLACFVAGNVFTLDDWYRLETKDDHLAPTVDLLLNLTAFSYFGLIIPWGSFLENTALLSLPKLVCMSLALLVLRRLPAVLLTHKFIPAIHTWQHAVFAGYFGPIGVSAVFYLTVLSEYTRGLQRDGVSGDFMTKLQETATLVVWFMVVSSVFVHGITVPLIVVCVHAPFFGP</sequence>
<evidence type="ECO:0000313" key="7">
    <source>
        <dbReference type="EMBL" id="RPB16565.1"/>
    </source>
</evidence>
<feature type="transmembrane region" description="Helical" evidence="5">
    <location>
        <begin position="410"/>
        <end position="438"/>
    </location>
</feature>
<protein>
    <submittedName>
        <fullName evidence="7">Na/H antiporter</fullName>
    </submittedName>
</protein>
<feature type="transmembrane region" description="Helical" evidence="5">
    <location>
        <begin position="104"/>
        <end position="127"/>
    </location>
</feature>
<evidence type="ECO:0000256" key="5">
    <source>
        <dbReference type="SAM" id="Phobius"/>
    </source>
</evidence>
<feature type="transmembrane region" description="Helical" evidence="5">
    <location>
        <begin position="248"/>
        <end position="281"/>
    </location>
</feature>
<dbReference type="AlphaFoldDB" id="A0A3N4LF38"/>
<evidence type="ECO:0000256" key="4">
    <source>
        <dbReference type="ARBA" id="ARBA00023136"/>
    </source>
</evidence>
<dbReference type="GO" id="GO:0042391">
    <property type="term" value="P:regulation of membrane potential"/>
    <property type="evidence" value="ECO:0007669"/>
    <property type="project" value="InterPro"/>
</dbReference>
<organism evidence="7 8">
    <name type="scientific">Morchella conica CCBAS932</name>
    <dbReference type="NCBI Taxonomy" id="1392247"/>
    <lineage>
        <taxon>Eukaryota</taxon>
        <taxon>Fungi</taxon>
        <taxon>Dikarya</taxon>
        <taxon>Ascomycota</taxon>
        <taxon>Pezizomycotina</taxon>
        <taxon>Pezizomycetes</taxon>
        <taxon>Pezizales</taxon>
        <taxon>Morchellaceae</taxon>
        <taxon>Morchella</taxon>
    </lineage>
</organism>
<feature type="transmembrane region" description="Helical" evidence="5">
    <location>
        <begin position="12"/>
        <end position="30"/>
    </location>
</feature>
<feature type="transmembrane region" description="Helical" evidence="5">
    <location>
        <begin position="76"/>
        <end position="92"/>
    </location>
</feature>
<dbReference type="PANTHER" id="PTHR31382:SF1">
    <property type="entry name" value="SODIUM ION_PROTON EXCHANGER (EUROFUNG)"/>
    <property type="match status" value="1"/>
</dbReference>
<dbReference type="Pfam" id="PF00999">
    <property type="entry name" value="Na_H_Exchanger"/>
    <property type="match status" value="1"/>
</dbReference>
<dbReference type="PANTHER" id="PTHR31382">
    <property type="entry name" value="NA(+)/H(+) ANTIPORTER"/>
    <property type="match status" value="1"/>
</dbReference>
<keyword evidence="4 5" id="KW-0472">Membrane</keyword>
<proteinExistence type="predicted"/>
<feature type="transmembrane region" description="Helical" evidence="5">
    <location>
        <begin position="301"/>
        <end position="320"/>
    </location>
</feature>